<dbReference type="AlphaFoldDB" id="A0A840C1Q6"/>
<dbReference type="EMBL" id="JACIEN010000005">
    <property type="protein sequence ID" value="MBB4018743.1"/>
    <property type="molecule type" value="Genomic_DNA"/>
</dbReference>
<proteinExistence type="predicted"/>
<evidence type="ECO:0000313" key="2">
    <source>
        <dbReference type="Proteomes" id="UP000577362"/>
    </source>
</evidence>
<dbReference type="Proteomes" id="UP000577362">
    <property type="component" value="Unassembled WGS sequence"/>
</dbReference>
<dbReference type="Pfam" id="PF06169">
    <property type="entry name" value="DUF982"/>
    <property type="match status" value="1"/>
</dbReference>
<dbReference type="Gene3D" id="6.10.250.730">
    <property type="match status" value="1"/>
</dbReference>
<organism evidence="1 2">
    <name type="scientific">Chelatococcus caeni</name>
    <dbReference type="NCBI Taxonomy" id="1348468"/>
    <lineage>
        <taxon>Bacteria</taxon>
        <taxon>Pseudomonadati</taxon>
        <taxon>Pseudomonadota</taxon>
        <taxon>Alphaproteobacteria</taxon>
        <taxon>Hyphomicrobiales</taxon>
        <taxon>Chelatococcaceae</taxon>
        <taxon>Chelatococcus</taxon>
    </lineage>
</organism>
<comment type="caution">
    <text evidence="1">The sequence shown here is derived from an EMBL/GenBank/DDBJ whole genome shotgun (WGS) entry which is preliminary data.</text>
</comment>
<evidence type="ECO:0008006" key="3">
    <source>
        <dbReference type="Google" id="ProtNLM"/>
    </source>
</evidence>
<accession>A0A840C1Q6</accession>
<gene>
    <name evidence="1" type="ORF">GGR16_003790</name>
</gene>
<protein>
    <recommendedName>
        <fullName evidence="3">DUF982 domain-containing protein</fullName>
    </recommendedName>
</protein>
<name>A0A840C1Q6_9HYPH</name>
<evidence type="ECO:0000313" key="1">
    <source>
        <dbReference type="EMBL" id="MBB4018743.1"/>
    </source>
</evidence>
<sequence>MGHRPFRVPVKLRAGETGIFVAYSAWEALEFLERDWPGERDNAYLRACAACRDAVDGFRAPEGARRAVENAARAAGLLAEMAEP</sequence>
<keyword evidence="2" id="KW-1185">Reference proteome</keyword>
<reference evidence="1 2" key="1">
    <citation type="submission" date="2020-08" db="EMBL/GenBank/DDBJ databases">
        <title>Genomic Encyclopedia of Type Strains, Phase IV (KMG-IV): sequencing the most valuable type-strain genomes for metagenomic binning, comparative biology and taxonomic classification.</title>
        <authorList>
            <person name="Goeker M."/>
        </authorList>
    </citation>
    <scope>NUCLEOTIDE SEQUENCE [LARGE SCALE GENOMIC DNA]</scope>
    <source>
        <strain evidence="1 2">DSM 103737</strain>
    </source>
</reference>
<dbReference type="RefSeq" id="WP_019401820.1">
    <property type="nucleotide sequence ID" value="NZ_JACIEN010000005.1"/>
</dbReference>
<dbReference type="InterPro" id="IPR010385">
    <property type="entry name" value="DUF982"/>
</dbReference>